<sequence length="503" mass="56174">MANWRKTTTITAITAALAAGTLAGCGSSDKAAENSAKPASNEPLEITMLATMYGANPPSGPLQKMLEEATNTKLNFTWVPGSVYTDKMTTAIAANTMPKVIQVHSVEMKNTAVVNAIRSGMFWEIGDLIKDYPNLVKYQDPKVLEGTKYFGKLYSLFYEIDLSRTGVQYRKDWLDKLGLKVPTNLDELYEVMKAFTYNDPDGNGVQDTYGNVDRNELPYGAFKNIATWYGTPNEWGVDDSGKLMPDFTFPGYMDAMKYMKRLYDEKLINQDFTVTTPAQQDEKFLNGKGGMMIGNIFAKPDNIKKVNPNAELDVFNRIQGPRGTFNYGGTGVATLYLFPKTSVKTEAELRQILAFFNKLLEPDVYKLFNGVEGVHYKMLDDKTIEFLPEAADLRTNEISPWSNVLHFANFNVYKVKQLPLAQKQLDAIADNKSIAVMNPAANLISTTQAEKGTELQKIITDATYKFILGTIDANGFNKEVEKWRKGGGDKIIEELNSQYKGNK</sequence>
<evidence type="ECO:0000313" key="2">
    <source>
        <dbReference type="Proteomes" id="UP001631969"/>
    </source>
</evidence>
<proteinExistence type="predicted"/>
<dbReference type="EMBL" id="JBJURJ010000015">
    <property type="protein sequence ID" value="MFM9330924.1"/>
    <property type="molecule type" value="Genomic_DNA"/>
</dbReference>
<reference evidence="1" key="1">
    <citation type="submission" date="2024-12" db="EMBL/GenBank/DDBJ databases">
        <authorList>
            <person name="Wu N."/>
        </authorList>
    </citation>
    <scope>NUCLEOTIDE SEQUENCE</scope>
    <source>
        <strain evidence="1">P15</strain>
    </source>
</reference>
<keyword evidence="2" id="KW-1185">Reference proteome</keyword>
<dbReference type="Proteomes" id="UP001631969">
    <property type="component" value="Unassembled WGS sequence"/>
</dbReference>
<accession>A0ACC7P3V3</accession>
<gene>
    <name evidence="1" type="ORF">ACI1P1_21770</name>
</gene>
<protein>
    <submittedName>
        <fullName evidence="1">Extracellular solute-binding protein</fullName>
    </submittedName>
</protein>
<name>A0ACC7P3V3_9BACL</name>
<comment type="caution">
    <text evidence="1">The sequence shown here is derived from an EMBL/GenBank/DDBJ whole genome shotgun (WGS) entry which is preliminary data.</text>
</comment>
<evidence type="ECO:0000313" key="1">
    <source>
        <dbReference type="EMBL" id="MFM9330924.1"/>
    </source>
</evidence>
<organism evidence="1 2">
    <name type="scientific">Paenibacillus mesotrionivorans</name>
    <dbReference type="NCBI Taxonomy" id="3160968"/>
    <lineage>
        <taxon>Bacteria</taxon>
        <taxon>Bacillati</taxon>
        <taxon>Bacillota</taxon>
        <taxon>Bacilli</taxon>
        <taxon>Bacillales</taxon>
        <taxon>Paenibacillaceae</taxon>
        <taxon>Paenibacillus</taxon>
    </lineage>
</organism>